<evidence type="ECO:0000313" key="3">
    <source>
        <dbReference type="Proteomes" id="UP000829196"/>
    </source>
</evidence>
<dbReference type="AlphaFoldDB" id="A0A8T3BHH3"/>
<dbReference type="EMBL" id="JAGYWB010000008">
    <property type="protein sequence ID" value="KAI0513424.1"/>
    <property type="molecule type" value="Genomic_DNA"/>
</dbReference>
<reference evidence="2" key="1">
    <citation type="journal article" date="2022" name="Front. Genet.">
        <title>Chromosome-Scale Assembly of the Dendrobium nobile Genome Provides Insights Into the Molecular Mechanism of the Biosynthesis of the Medicinal Active Ingredient of Dendrobium.</title>
        <authorList>
            <person name="Xu Q."/>
            <person name="Niu S.-C."/>
            <person name="Li K.-L."/>
            <person name="Zheng P.-J."/>
            <person name="Zhang X.-J."/>
            <person name="Jia Y."/>
            <person name="Liu Y."/>
            <person name="Niu Y.-X."/>
            <person name="Yu L.-H."/>
            <person name="Chen D.-F."/>
            <person name="Zhang G.-Q."/>
        </authorList>
    </citation>
    <scope>NUCLEOTIDE SEQUENCE</scope>
    <source>
        <tissue evidence="2">Leaf</tissue>
    </source>
</reference>
<sequence>MMVTTVLVSIIMLLIWQINIFLVLFYFIFYVGLELLFFSSVLGGVRDGSRVLLLFAAVF</sequence>
<dbReference type="Proteomes" id="UP000829196">
    <property type="component" value="Unassembled WGS sequence"/>
</dbReference>
<comment type="caution">
    <text evidence="2">The sequence shown here is derived from an EMBL/GenBank/DDBJ whole genome shotgun (WGS) entry which is preliminary data.</text>
</comment>
<feature type="transmembrane region" description="Helical" evidence="1">
    <location>
        <begin position="6"/>
        <end position="29"/>
    </location>
</feature>
<name>A0A8T3BHH3_DENNO</name>
<protein>
    <submittedName>
        <fullName evidence="2">Uncharacterized protein</fullName>
    </submittedName>
</protein>
<gene>
    <name evidence="2" type="ORF">KFK09_009445</name>
</gene>
<keyword evidence="1" id="KW-0812">Transmembrane</keyword>
<keyword evidence="1" id="KW-0472">Membrane</keyword>
<organism evidence="2 3">
    <name type="scientific">Dendrobium nobile</name>
    <name type="common">Orchid</name>
    <dbReference type="NCBI Taxonomy" id="94219"/>
    <lineage>
        <taxon>Eukaryota</taxon>
        <taxon>Viridiplantae</taxon>
        <taxon>Streptophyta</taxon>
        <taxon>Embryophyta</taxon>
        <taxon>Tracheophyta</taxon>
        <taxon>Spermatophyta</taxon>
        <taxon>Magnoliopsida</taxon>
        <taxon>Liliopsida</taxon>
        <taxon>Asparagales</taxon>
        <taxon>Orchidaceae</taxon>
        <taxon>Epidendroideae</taxon>
        <taxon>Malaxideae</taxon>
        <taxon>Dendrobiinae</taxon>
        <taxon>Dendrobium</taxon>
    </lineage>
</organism>
<keyword evidence="1" id="KW-1133">Transmembrane helix</keyword>
<evidence type="ECO:0000313" key="2">
    <source>
        <dbReference type="EMBL" id="KAI0513424.1"/>
    </source>
</evidence>
<proteinExistence type="predicted"/>
<keyword evidence="3" id="KW-1185">Reference proteome</keyword>
<accession>A0A8T3BHH3</accession>
<evidence type="ECO:0000256" key="1">
    <source>
        <dbReference type="SAM" id="Phobius"/>
    </source>
</evidence>